<keyword evidence="2" id="KW-1185">Reference proteome</keyword>
<dbReference type="Proteomes" id="UP001552299">
    <property type="component" value="Unassembled WGS sequence"/>
</dbReference>
<protein>
    <submittedName>
        <fullName evidence="1">Uncharacterized protein</fullName>
    </submittedName>
</protein>
<evidence type="ECO:0000313" key="1">
    <source>
        <dbReference type="EMBL" id="KAL0928688.1"/>
    </source>
</evidence>
<proteinExistence type="predicted"/>
<dbReference type="AlphaFoldDB" id="A0ABD0VVX1"/>
<evidence type="ECO:0000313" key="2">
    <source>
        <dbReference type="Proteomes" id="UP001552299"/>
    </source>
</evidence>
<gene>
    <name evidence="1" type="ORF">M5K25_000602</name>
</gene>
<accession>A0ABD0VVX1</accession>
<name>A0ABD0VVX1_DENTH</name>
<comment type="caution">
    <text evidence="1">The sequence shown here is derived from an EMBL/GenBank/DDBJ whole genome shotgun (WGS) entry which is preliminary data.</text>
</comment>
<organism evidence="1 2">
    <name type="scientific">Dendrobium thyrsiflorum</name>
    <name type="common">Pinecone-like raceme dendrobium</name>
    <name type="synonym">Orchid</name>
    <dbReference type="NCBI Taxonomy" id="117978"/>
    <lineage>
        <taxon>Eukaryota</taxon>
        <taxon>Viridiplantae</taxon>
        <taxon>Streptophyta</taxon>
        <taxon>Embryophyta</taxon>
        <taxon>Tracheophyta</taxon>
        <taxon>Spermatophyta</taxon>
        <taxon>Magnoliopsida</taxon>
        <taxon>Liliopsida</taxon>
        <taxon>Asparagales</taxon>
        <taxon>Orchidaceae</taxon>
        <taxon>Epidendroideae</taxon>
        <taxon>Malaxideae</taxon>
        <taxon>Dendrobiinae</taxon>
        <taxon>Dendrobium</taxon>
    </lineage>
</organism>
<reference evidence="1 2" key="1">
    <citation type="journal article" date="2024" name="Plant Biotechnol. J.">
        <title>Dendrobium thyrsiflorum genome and its molecular insights into genes involved in important horticultural traits.</title>
        <authorList>
            <person name="Chen B."/>
            <person name="Wang J.Y."/>
            <person name="Zheng P.J."/>
            <person name="Li K.L."/>
            <person name="Liang Y.M."/>
            <person name="Chen X.F."/>
            <person name="Zhang C."/>
            <person name="Zhao X."/>
            <person name="He X."/>
            <person name="Zhang G.Q."/>
            <person name="Liu Z.J."/>
            <person name="Xu Q."/>
        </authorList>
    </citation>
    <scope>NUCLEOTIDE SEQUENCE [LARGE SCALE GENOMIC DNA]</scope>
    <source>
        <strain evidence="1">GZMU011</strain>
    </source>
</reference>
<dbReference type="EMBL" id="JANQDX010000001">
    <property type="protein sequence ID" value="KAL0928688.1"/>
    <property type="molecule type" value="Genomic_DNA"/>
</dbReference>
<sequence>MNLGIKLSSNSDKISHLLYDDDVLIFAEAKLQNISHIKIILAEYCFWTGKKNTLANLRKLAKRIGFRQVNELVYLGIMIVLRRYVNADFQNIIKHTLDKLNSWGSRCLSLVGRVGCLMIWINIAKVFDGIKTVVGQVCIILNGSTARIFGLVRPVEVIRQCGKFCCMELKHLKPLIRWKIGNGKSVQVLTDAWIAEKSLDRWPTYCDHISLQNLFVNELLNLDGSWEDAKLHRFFGEELIGCIKQISINSQMEEDCMGTNSSDLW</sequence>